<dbReference type="HAMAP" id="MF_00303">
    <property type="entry name" value="Trigger_factor_Tig"/>
    <property type="match status" value="1"/>
</dbReference>
<dbReference type="Pfam" id="PF00254">
    <property type="entry name" value="FKBP_C"/>
    <property type="match status" value="1"/>
</dbReference>
<evidence type="ECO:0000256" key="10">
    <source>
        <dbReference type="ARBA" id="ARBA00023306"/>
    </source>
</evidence>
<evidence type="ECO:0000256" key="2">
    <source>
        <dbReference type="ARBA" id="ARBA00005464"/>
    </source>
</evidence>
<evidence type="ECO:0000256" key="9">
    <source>
        <dbReference type="ARBA" id="ARBA00023235"/>
    </source>
</evidence>
<keyword evidence="7 12" id="KW-0697">Rotamase</keyword>
<dbReference type="GO" id="GO:0005737">
    <property type="term" value="C:cytoplasm"/>
    <property type="evidence" value="ECO:0007669"/>
    <property type="project" value="UniProtKB-SubCell"/>
</dbReference>
<dbReference type="Pfam" id="PF05697">
    <property type="entry name" value="Trigger_N"/>
    <property type="match status" value="1"/>
</dbReference>
<dbReference type="RefSeq" id="WP_034345609.1">
    <property type="nucleotide sequence ID" value="NZ_FZNG01000020.1"/>
</dbReference>
<comment type="subcellular location">
    <subcellularLocation>
        <location evidence="12">Cytoplasm</location>
    </subcellularLocation>
    <text evidence="12">About half TF is bound to the ribosome near the polypeptide exit tunnel while the other half is free in the cytoplasm.</text>
</comment>
<organism evidence="16 17">
    <name type="scientific">Helicobacter trogontum</name>
    <dbReference type="NCBI Taxonomy" id="50960"/>
    <lineage>
        <taxon>Bacteria</taxon>
        <taxon>Pseudomonadati</taxon>
        <taxon>Campylobacterota</taxon>
        <taxon>Epsilonproteobacteria</taxon>
        <taxon>Campylobacterales</taxon>
        <taxon>Helicobacteraceae</taxon>
        <taxon>Helicobacter</taxon>
    </lineage>
</organism>
<dbReference type="NCBIfam" id="TIGR00115">
    <property type="entry name" value="tig"/>
    <property type="match status" value="1"/>
</dbReference>
<evidence type="ECO:0000256" key="6">
    <source>
        <dbReference type="ARBA" id="ARBA00022618"/>
    </source>
</evidence>
<keyword evidence="9 12" id="KW-0413">Isomerase</keyword>
<evidence type="ECO:0000256" key="5">
    <source>
        <dbReference type="ARBA" id="ARBA00022490"/>
    </source>
</evidence>
<evidence type="ECO:0000256" key="12">
    <source>
        <dbReference type="HAMAP-Rule" id="MF_00303"/>
    </source>
</evidence>
<comment type="caution">
    <text evidence="16">The sequence shown here is derived from an EMBL/GenBank/DDBJ whole genome shotgun (WGS) entry which is preliminary data.</text>
</comment>
<evidence type="ECO:0000313" key="16">
    <source>
        <dbReference type="EMBL" id="TLD82815.1"/>
    </source>
</evidence>
<dbReference type="Proteomes" id="UP000029878">
    <property type="component" value="Unassembled WGS sequence"/>
</dbReference>
<dbReference type="EC" id="5.2.1.8" evidence="3 12"/>
<dbReference type="PANTHER" id="PTHR30560:SF3">
    <property type="entry name" value="TRIGGER FACTOR-LIKE PROTEIN TIG, CHLOROPLASTIC"/>
    <property type="match status" value="1"/>
</dbReference>
<dbReference type="InterPro" id="IPR036611">
    <property type="entry name" value="Trigger_fac_ribosome-bd_sf"/>
</dbReference>
<keyword evidence="10 12" id="KW-0131">Cell cycle</keyword>
<proteinExistence type="inferred from homology"/>
<dbReference type="GO" id="GO:0044183">
    <property type="term" value="F:protein folding chaperone"/>
    <property type="evidence" value="ECO:0007669"/>
    <property type="project" value="TreeGrafter"/>
</dbReference>
<dbReference type="Gene3D" id="3.30.70.1050">
    <property type="entry name" value="Trigger factor ribosome-binding domain"/>
    <property type="match status" value="1"/>
</dbReference>
<dbReference type="InterPro" id="IPR027304">
    <property type="entry name" value="Trigger_fact/SurA_dom_sf"/>
</dbReference>
<dbReference type="PROSITE" id="PS50059">
    <property type="entry name" value="FKBP_PPIASE"/>
    <property type="match status" value="1"/>
</dbReference>
<name>A0A4U8SA05_9HELI</name>
<dbReference type="InterPro" id="IPR037041">
    <property type="entry name" value="Trigger_fac_C_sf"/>
</dbReference>
<dbReference type="GO" id="GO:0043335">
    <property type="term" value="P:protein unfolding"/>
    <property type="evidence" value="ECO:0007669"/>
    <property type="project" value="TreeGrafter"/>
</dbReference>
<dbReference type="Pfam" id="PF05698">
    <property type="entry name" value="Trigger_C"/>
    <property type="match status" value="1"/>
</dbReference>
<evidence type="ECO:0000256" key="7">
    <source>
        <dbReference type="ARBA" id="ARBA00023110"/>
    </source>
</evidence>
<evidence type="ECO:0000256" key="1">
    <source>
        <dbReference type="ARBA" id="ARBA00000971"/>
    </source>
</evidence>
<dbReference type="InterPro" id="IPR005215">
    <property type="entry name" value="Trig_fac"/>
</dbReference>
<sequence length="431" mass="48967">MNTERINEANAKASGRIATETINKHIDLLANKYAKTMKLDGFRKGKVPVSIVKTRYKDSLLEESRQQSINEFFSNAIKALNITEKDVIGQPLITKFEEHEDGIEVELKIGITPDFSVNNAINCMPKFELEKITDEQVEERLKQLAKNRAPIVPSEAKELKSGHIAHIDFEGFLDGKAFDGGKAEKFDLTIGSNQFIPGFEDALIGMEIGEEKMIDVTFPENYQAPNLAGKAVQFKVKLHAIKQKDEVAVDDAFAKAILGDKEENTLTTLKDQIRKDLEMESKMKLYNEKLKEEALENIAKAFTFDLPENILEQEMNVLLNNEISAMKQEEVEALKDNQDKVKELREAQRPKAETSVRVTFVVDKLAKQEKINVDDNEVFQTLYYESMMSGQNPQEVIEHYRKNNLLPAVKMAIIEDRVITHLLDKHNGINK</sequence>
<keyword evidence="8 12" id="KW-0143">Chaperone</keyword>
<dbReference type="FunFam" id="3.10.50.40:FF:000001">
    <property type="entry name" value="Trigger factor"/>
    <property type="match status" value="1"/>
</dbReference>
<protein>
    <recommendedName>
        <fullName evidence="4 12">Trigger factor</fullName>
        <shortName evidence="12">TF</shortName>
        <ecNumber evidence="3 12">5.2.1.8</ecNumber>
    </recommendedName>
    <alternativeName>
        <fullName evidence="11 12">PPIase</fullName>
    </alternativeName>
</protein>
<dbReference type="SUPFAM" id="SSF102735">
    <property type="entry name" value="Trigger factor ribosome-binding domain"/>
    <property type="match status" value="1"/>
</dbReference>
<reference evidence="16 17" key="1">
    <citation type="journal article" date="2014" name="Genome Announc.">
        <title>Draft genome sequences of eight enterohepatic helicobacter species isolated from both laboratory and wild rodents.</title>
        <authorList>
            <person name="Sheh A."/>
            <person name="Shen Z."/>
            <person name="Fox J.G."/>
        </authorList>
    </citation>
    <scope>NUCLEOTIDE SEQUENCE [LARGE SCALE GENOMIC DNA]</scope>
    <source>
        <strain evidence="16 17">ATCC 700114</strain>
    </source>
</reference>
<evidence type="ECO:0000256" key="3">
    <source>
        <dbReference type="ARBA" id="ARBA00013194"/>
    </source>
</evidence>
<comment type="function">
    <text evidence="12">Involved in protein export. Acts as a chaperone by maintaining the newly synthesized protein in an open conformation. Functions as a peptidyl-prolyl cis-trans isomerase.</text>
</comment>
<comment type="catalytic activity">
    <reaction evidence="1 12 13">
        <text>[protein]-peptidylproline (omega=180) = [protein]-peptidylproline (omega=0)</text>
        <dbReference type="Rhea" id="RHEA:16237"/>
        <dbReference type="Rhea" id="RHEA-COMP:10747"/>
        <dbReference type="Rhea" id="RHEA-COMP:10748"/>
        <dbReference type="ChEBI" id="CHEBI:83833"/>
        <dbReference type="ChEBI" id="CHEBI:83834"/>
        <dbReference type="EC" id="5.2.1.8"/>
    </reaction>
</comment>
<dbReference type="InterPro" id="IPR046357">
    <property type="entry name" value="PPIase_dom_sf"/>
</dbReference>
<dbReference type="GO" id="GO:0051083">
    <property type="term" value="P:'de novo' cotranslational protein folding"/>
    <property type="evidence" value="ECO:0007669"/>
    <property type="project" value="TreeGrafter"/>
</dbReference>
<dbReference type="Gene3D" id="3.10.50.40">
    <property type="match status" value="1"/>
</dbReference>
<comment type="domain">
    <text evidence="12">Consists of 3 domains; the N-terminus binds the ribosome, the middle domain has PPIase activity, while the C-terminus has intrinsic chaperone activity on its own.</text>
</comment>
<feature type="domain" description="PPIase FKBP-type" evidence="15">
    <location>
        <begin position="162"/>
        <end position="222"/>
    </location>
</feature>
<evidence type="ECO:0000256" key="8">
    <source>
        <dbReference type="ARBA" id="ARBA00023186"/>
    </source>
</evidence>
<dbReference type="GO" id="GO:0051301">
    <property type="term" value="P:cell division"/>
    <property type="evidence" value="ECO:0007669"/>
    <property type="project" value="UniProtKB-KW"/>
</dbReference>
<evidence type="ECO:0000259" key="15">
    <source>
        <dbReference type="PROSITE" id="PS50059"/>
    </source>
</evidence>
<dbReference type="InterPro" id="IPR008881">
    <property type="entry name" value="Trigger_fac_ribosome-bd_bac"/>
</dbReference>
<dbReference type="Gene3D" id="1.10.3120.10">
    <property type="entry name" value="Trigger factor, C-terminal domain"/>
    <property type="match status" value="1"/>
</dbReference>
<keyword evidence="6 12" id="KW-0132">Cell division</keyword>
<dbReference type="PANTHER" id="PTHR30560">
    <property type="entry name" value="TRIGGER FACTOR CHAPERONE AND PEPTIDYL-PROLYL CIS/TRANS ISOMERASE"/>
    <property type="match status" value="1"/>
</dbReference>
<dbReference type="PIRSF" id="PIRSF003095">
    <property type="entry name" value="Trigger_factor"/>
    <property type="match status" value="1"/>
</dbReference>
<accession>A0A4U8SA05</accession>
<dbReference type="SUPFAM" id="SSF54534">
    <property type="entry name" value="FKBP-like"/>
    <property type="match status" value="1"/>
</dbReference>
<keyword evidence="5 12" id="KW-0963">Cytoplasm</keyword>
<evidence type="ECO:0000256" key="4">
    <source>
        <dbReference type="ARBA" id="ARBA00016902"/>
    </source>
</evidence>
<dbReference type="GO" id="GO:0015031">
    <property type="term" value="P:protein transport"/>
    <property type="evidence" value="ECO:0007669"/>
    <property type="project" value="UniProtKB-UniRule"/>
</dbReference>
<comment type="similarity">
    <text evidence="2 12 14">Belongs to the FKBP-type PPIase family. Tig subfamily.</text>
</comment>
<evidence type="ECO:0000256" key="14">
    <source>
        <dbReference type="RuleBase" id="RU003914"/>
    </source>
</evidence>
<dbReference type="InterPro" id="IPR008880">
    <property type="entry name" value="Trigger_fac_C"/>
</dbReference>
<dbReference type="InterPro" id="IPR001179">
    <property type="entry name" value="PPIase_FKBP_dom"/>
</dbReference>
<dbReference type="SUPFAM" id="SSF109998">
    <property type="entry name" value="Triger factor/SurA peptide-binding domain-like"/>
    <property type="match status" value="1"/>
</dbReference>
<dbReference type="AlphaFoldDB" id="A0A4U8SA05"/>
<evidence type="ECO:0000256" key="13">
    <source>
        <dbReference type="PROSITE-ProRule" id="PRU00277"/>
    </source>
</evidence>
<dbReference type="GO" id="GO:0003755">
    <property type="term" value="F:peptidyl-prolyl cis-trans isomerase activity"/>
    <property type="evidence" value="ECO:0007669"/>
    <property type="project" value="UniProtKB-UniRule"/>
</dbReference>
<dbReference type="GO" id="GO:0043022">
    <property type="term" value="F:ribosome binding"/>
    <property type="evidence" value="ECO:0007669"/>
    <property type="project" value="TreeGrafter"/>
</dbReference>
<evidence type="ECO:0000256" key="11">
    <source>
        <dbReference type="ARBA" id="ARBA00029986"/>
    </source>
</evidence>
<gene>
    <name evidence="12" type="primary">tig</name>
    <name evidence="16" type="ORF">LS81_006560</name>
</gene>
<dbReference type="EMBL" id="JRPL02000014">
    <property type="protein sequence ID" value="TLD82815.1"/>
    <property type="molecule type" value="Genomic_DNA"/>
</dbReference>
<evidence type="ECO:0000313" key="17">
    <source>
        <dbReference type="Proteomes" id="UP000029878"/>
    </source>
</evidence>
<dbReference type="OrthoDB" id="9767721at2"/>